<dbReference type="RefSeq" id="WP_229582140.1">
    <property type="nucleotide sequence ID" value="NZ_CP083974.1"/>
</dbReference>
<dbReference type="EMBL" id="CP083974">
    <property type="protein sequence ID" value="UZF43781.1"/>
    <property type="molecule type" value="Genomic_DNA"/>
</dbReference>
<reference evidence="1 2" key="1">
    <citation type="journal article" date="2021" name="Front. Microbiol.">
        <title>Bacterial Transformation of Aromatic Monomers in Softwood Black Liquor.</title>
        <authorList>
            <person name="Navas L.E."/>
            <person name="Dexter G."/>
            <person name="Liu J."/>
            <person name="Levy-Booth D."/>
            <person name="Cho M."/>
            <person name="Jang S.K."/>
            <person name="Mansfield S.D."/>
            <person name="Renneckar S."/>
            <person name="Mohn W.W."/>
            <person name="Eltis L.D."/>
        </authorList>
    </citation>
    <scope>NUCLEOTIDE SEQUENCE [LARGE SCALE GENOMIC DNA]</scope>
    <source>
        <strain evidence="1 2">GD02</strain>
    </source>
</reference>
<protein>
    <submittedName>
        <fullName evidence="1">Uncharacterized protein</fullName>
    </submittedName>
</protein>
<accession>A0AA46WSY4</accession>
<evidence type="ECO:0000313" key="2">
    <source>
        <dbReference type="Proteomes" id="UP001162740"/>
    </source>
</evidence>
<evidence type="ECO:0000313" key="1">
    <source>
        <dbReference type="EMBL" id="UZF43781.1"/>
    </source>
</evidence>
<organism evidence="1 2">
    <name type="scientific">Rhodococcus rhodochrous</name>
    <dbReference type="NCBI Taxonomy" id="1829"/>
    <lineage>
        <taxon>Bacteria</taxon>
        <taxon>Bacillati</taxon>
        <taxon>Actinomycetota</taxon>
        <taxon>Actinomycetes</taxon>
        <taxon>Mycobacteriales</taxon>
        <taxon>Nocardiaceae</taxon>
        <taxon>Rhodococcus</taxon>
    </lineage>
</organism>
<proteinExistence type="predicted"/>
<gene>
    <name evidence="1" type="ORF">KUM34_018100</name>
</gene>
<dbReference type="Proteomes" id="UP001162740">
    <property type="component" value="Chromosome"/>
</dbReference>
<name>A0AA46WSY4_RHORH</name>
<dbReference type="AlphaFoldDB" id="A0AA46WSY4"/>
<sequence length="322" mass="32895">MAHSDARRHTAPTPSDRHAILVAAAFGPSPGAHPLPAAHGPEQNWLRAVALGGQGRYAAARAELARVRGTGGVWSSFGASTEASLLRQLGGHRAAAVLDGRALAEAGSLRTSSGNTVAARRDVDPVAASRDADAVAASRDADAVAAWCDAATGLAADALGRGRLAVCGSLLDRCAAALDAAESEAGEKAFVRQRIRLAWVGAESALAAGDFTRARSKADRAVELADGFGSIRHSVKSDLVRSASLTGLPDHGPAMDLAADVLARAEEHGLIPLQWAAAMLLDGLGAGRDAGRVRDLDAGRVRDLCATTIVGRGGRFVTSSAC</sequence>